<evidence type="ECO:0000313" key="9">
    <source>
        <dbReference type="EMBL" id="CAG5110822.1"/>
    </source>
</evidence>
<dbReference type="SUPFAM" id="SSF49854">
    <property type="entry name" value="Spermadhesin, CUB domain"/>
    <property type="match status" value="2"/>
</dbReference>
<feature type="region of interest" description="Disordered" evidence="6">
    <location>
        <begin position="461"/>
        <end position="489"/>
    </location>
</feature>
<dbReference type="PROSITE" id="PS00135">
    <property type="entry name" value="TRYPSIN_SER"/>
    <property type="match status" value="2"/>
</dbReference>
<feature type="region of interest" description="Disordered" evidence="6">
    <location>
        <begin position="1057"/>
        <end position="1076"/>
    </location>
</feature>
<feature type="compositionally biased region" description="Low complexity" evidence="6">
    <location>
        <begin position="461"/>
        <end position="476"/>
    </location>
</feature>
<dbReference type="InterPro" id="IPR001254">
    <property type="entry name" value="Trypsin_dom"/>
</dbReference>
<keyword evidence="1 5" id="KW-0645">Protease</keyword>
<evidence type="ECO:0000259" key="8">
    <source>
        <dbReference type="PROSITE" id="PS50240"/>
    </source>
</evidence>
<dbReference type="InterPro" id="IPR000859">
    <property type="entry name" value="CUB_dom"/>
</dbReference>
<dbReference type="EMBL" id="OU015567">
    <property type="protein sequence ID" value="CAG5110822.1"/>
    <property type="molecule type" value="Genomic_DNA"/>
</dbReference>
<gene>
    <name evidence="9" type="ORF">OKIOD_LOCUS13944</name>
</gene>
<dbReference type="InterPro" id="IPR009003">
    <property type="entry name" value="Peptidase_S1_PA"/>
</dbReference>
<feature type="region of interest" description="Disordered" evidence="6">
    <location>
        <begin position="532"/>
        <end position="553"/>
    </location>
</feature>
<keyword evidence="5" id="KW-0378">Hydrolase</keyword>
<dbReference type="PROSITE" id="PS00134">
    <property type="entry name" value="TRYPSIN_HIS"/>
    <property type="match status" value="2"/>
</dbReference>
<evidence type="ECO:0000256" key="6">
    <source>
        <dbReference type="SAM" id="MobiDB-lite"/>
    </source>
</evidence>
<feature type="domain" description="CUB" evidence="7">
    <location>
        <begin position="1029"/>
        <end position="1173"/>
    </location>
</feature>
<dbReference type="PRINTS" id="PR00722">
    <property type="entry name" value="CHYMOTRYPSIN"/>
</dbReference>
<dbReference type="PANTHER" id="PTHR24252:SF7">
    <property type="entry name" value="HYALIN"/>
    <property type="match status" value="1"/>
</dbReference>
<evidence type="ECO:0000256" key="1">
    <source>
        <dbReference type="ARBA" id="ARBA00022670"/>
    </source>
</evidence>
<evidence type="ECO:0000313" key="10">
    <source>
        <dbReference type="Proteomes" id="UP001158576"/>
    </source>
</evidence>
<dbReference type="InterPro" id="IPR035914">
    <property type="entry name" value="Sperma_CUB_dom_sf"/>
</dbReference>
<protein>
    <submittedName>
        <fullName evidence="9">Oidioi.mRNA.OKI2018_I69.chr2.g5179.t2.cds</fullName>
    </submittedName>
</protein>
<dbReference type="InterPro" id="IPR001314">
    <property type="entry name" value="Peptidase_S1A"/>
</dbReference>
<dbReference type="Pfam" id="PF00089">
    <property type="entry name" value="Trypsin"/>
    <property type="match status" value="3"/>
</dbReference>
<proteinExistence type="predicted"/>
<dbReference type="SUPFAM" id="SSF50494">
    <property type="entry name" value="Trypsin-like serine proteases"/>
    <property type="match status" value="3"/>
</dbReference>
<dbReference type="PROSITE" id="PS50240">
    <property type="entry name" value="TRYPSIN_DOM"/>
    <property type="match status" value="2"/>
</dbReference>
<keyword evidence="3" id="KW-1015">Disulfide bond</keyword>
<evidence type="ECO:0000256" key="5">
    <source>
        <dbReference type="RuleBase" id="RU363034"/>
    </source>
</evidence>
<keyword evidence="10" id="KW-1185">Reference proteome</keyword>
<keyword evidence="2 5" id="KW-0720">Serine protease</keyword>
<dbReference type="CDD" id="cd00041">
    <property type="entry name" value="CUB"/>
    <property type="match status" value="2"/>
</dbReference>
<dbReference type="SMART" id="SM00042">
    <property type="entry name" value="CUB"/>
    <property type="match status" value="2"/>
</dbReference>
<dbReference type="PANTHER" id="PTHR24252">
    <property type="entry name" value="ACROSIN-RELATED"/>
    <property type="match status" value="1"/>
</dbReference>
<evidence type="ECO:0000256" key="4">
    <source>
        <dbReference type="PROSITE-ProRule" id="PRU00059"/>
    </source>
</evidence>
<dbReference type="InterPro" id="IPR033116">
    <property type="entry name" value="TRYPSIN_SER"/>
</dbReference>
<dbReference type="CDD" id="cd00190">
    <property type="entry name" value="Tryp_SPc"/>
    <property type="match status" value="2"/>
</dbReference>
<dbReference type="Proteomes" id="UP001158576">
    <property type="component" value="Chromosome 2"/>
</dbReference>
<feature type="domain" description="CUB" evidence="7">
    <location>
        <begin position="877"/>
        <end position="1022"/>
    </location>
</feature>
<evidence type="ECO:0000259" key="7">
    <source>
        <dbReference type="PROSITE" id="PS01180"/>
    </source>
</evidence>
<name>A0ABN7T666_OIKDI</name>
<dbReference type="InterPro" id="IPR018114">
    <property type="entry name" value="TRYPSIN_HIS"/>
</dbReference>
<feature type="domain" description="Peptidase S1" evidence="8">
    <location>
        <begin position="579"/>
        <end position="858"/>
    </location>
</feature>
<accession>A0ABN7T666</accession>
<reference evidence="9 10" key="1">
    <citation type="submission" date="2021-04" db="EMBL/GenBank/DDBJ databases">
        <authorList>
            <person name="Bliznina A."/>
        </authorList>
    </citation>
    <scope>NUCLEOTIDE SEQUENCE [LARGE SCALE GENOMIC DNA]</scope>
</reference>
<feature type="compositionally biased region" description="Basic residues" evidence="6">
    <location>
        <begin position="538"/>
        <end position="548"/>
    </location>
</feature>
<organism evidence="9 10">
    <name type="scientific">Oikopleura dioica</name>
    <name type="common">Tunicate</name>
    <dbReference type="NCBI Taxonomy" id="34765"/>
    <lineage>
        <taxon>Eukaryota</taxon>
        <taxon>Metazoa</taxon>
        <taxon>Chordata</taxon>
        <taxon>Tunicata</taxon>
        <taxon>Appendicularia</taxon>
        <taxon>Copelata</taxon>
        <taxon>Oikopleuridae</taxon>
        <taxon>Oikopleura</taxon>
    </lineage>
</organism>
<evidence type="ECO:0000256" key="3">
    <source>
        <dbReference type="ARBA" id="ARBA00023157"/>
    </source>
</evidence>
<dbReference type="Gene3D" id="2.40.10.10">
    <property type="entry name" value="Trypsin-like serine proteases"/>
    <property type="match status" value="3"/>
</dbReference>
<comment type="caution">
    <text evidence="4">Lacks conserved residue(s) required for the propagation of feature annotation.</text>
</comment>
<dbReference type="InterPro" id="IPR043504">
    <property type="entry name" value="Peptidase_S1_PA_chymotrypsin"/>
</dbReference>
<feature type="compositionally biased region" description="Basic residues" evidence="6">
    <location>
        <begin position="1063"/>
        <end position="1073"/>
    </location>
</feature>
<dbReference type="SMART" id="SM00020">
    <property type="entry name" value="Tryp_SPc"/>
    <property type="match status" value="2"/>
</dbReference>
<dbReference type="Pfam" id="PF00431">
    <property type="entry name" value="CUB"/>
    <property type="match status" value="2"/>
</dbReference>
<sequence length="1214" mass="134024">MIKLARESSTSICLPPPSFCLDGKPSTCVVVSPDGQTETQIEPMEEERCNVRHGYNVNINGLYENCARSGSFSQKQGCSFAPGSPIMCRFPQDNTWVLYGIVNTVKECGVESASVYTKFKTVSSWVNQYQSIDSGLSEPNEDEICDYVTSRSSAGLKLPDNEDAKGWQKEGICGVPDVQPKAPPVEFSGRIIGGEHAVKNSWPWQTYIVSCQQDGCMTCGGTLISPYWVLTAGHCVPTGYGAQGYALFGAHKISEKKEHIDSIDIREFVIHPSYERRILKHDIALARLVKPAPMGDLSEVRPICLPDSSICLPEAQKCVAVGWGVTSENSDQSSDILMQVSVPLIPRSKCVKLPKPYNLVSPYAICAGFDEGGQDACTGDSGGPLLCQTGEESPWIVYGVTSWGYGCGRAGKPGVYTRVNLYNKWITSVTGITPSINDDDYPKVSCDDEKRERAFLATTTTTTTSTTTTTTTMKPTTEPPTEKPLPENPQDLSICSNPAFAPRTSLFNQLPAHRRRRQASLGANFFFNNYLPPTSSEKKKRKKQKNKKSPSAAFSELFAPQVEKATIPEFVEDPNFKRIVGGQVALKNSWPWTVYIKISNQKKSDYCGGTLIGNQWVLTAAHCIPKFSVNVTSEDGRSITKSPKLTLPNLEKRFDIKKRSREELKGVFKMKVFLGVHDSTDEGLANAESRDVVDIITHPEFNRPQDYNNDVALLKLETPVHFSDNISPLCLPDEKVCMKEGVPCVTVGWGITDEKNVTSTADELQEVVVRVISNEKCLTYPDYTDKVTEQMVCAGYKDGGKDACSGDSGGPLMCKVRENGPWVFYGITSFGIGCARPNAPGVYARVPQFVDWIKEMTQLEPGITTDAFPELSKDKQCGGWIDENFKPFDEAKEKSEFFDGVDGREAQECDVLETAPAKITSENHPKPYLPDTDCRYCVKSSQDGGFVQLEITDLRLDQKRNCYPNDDYIIVEDLAGKPISNPICRIIRRSPIKAMAEEAICIRMMSNEKVQRAGFKALFSEVNEFQSACGGNANSVAAVNDRYPRRKLSAERTIESANFPGRKGGKTGGKKRVPPGSECSWHIEAPNKNQVVQINFSFFKLAKNCKFHFVALYSSPDCNKDNLTPENQIAVLCGLKKRKSVWEHFSQGQGLCVVMVTDKTSVSAGFQATYQAIAKSAVPVRETQGSRSNELGFSNTERVQIPESIGKKYWVIGN</sequence>
<evidence type="ECO:0000256" key="2">
    <source>
        <dbReference type="ARBA" id="ARBA00022825"/>
    </source>
</evidence>
<feature type="domain" description="Peptidase S1" evidence="8">
    <location>
        <begin position="191"/>
        <end position="431"/>
    </location>
</feature>
<dbReference type="PROSITE" id="PS01180">
    <property type="entry name" value="CUB"/>
    <property type="match status" value="2"/>
</dbReference>
<dbReference type="Gene3D" id="2.60.120.290">
    <property type="entry name" value="Spermadhesin, CUB domain"/>
    <property type="match status" value="2"/>
</dbReference>